<evidence type="ECO:0000313" key="1">
    <source>
        <dbReference type="EMBL" id="KAK4228861.1"/>
    </source>
</evidence>
<comment type="caution">
    <text evidence="1">The sequence shown here is derived from an EMBL/GenBank/DDBJ whole genome shotgun (WGS) entry which is preliminary data.</text>
</comment>
<reference evidence="1" key="2">
    <citation type="submission" date="2023-05" db="EMBL/GenBank/DDBJ databases">
        <authorList>
            <consortium name="Lawrence Berkeley National Laboratory"/>
            <person name="Steindorff A."/>
            <person name="Hensen N."/>
            <person name="Bonometti L."/>
            <person name="Westerberg I."/>
            <person name="Brannstrom I.O."/>
            <person name="Guillou S."/>
            <person name="Cros-Aarteil S."/>
            <person name="Calhoun S."/>
            <person name="Haridas S."/>
            <person name="Kuo A."/>
            <person name="Mondo S."/>
            <person name="Pangilinan J."/>
            <person name="Riley R."/>
            <person name="Labutti K."/>
            <person name="Andreopoulos B."/>
            <person name="Lipzen A."/>
            <person name="Chen C."/>
            <person name="Yanf M."/>
            <person name="Daum C."/>
            <person name="Ng V."/>
            <person name="Clum A."/>
            <person name="Ohm R."/>
            <person name="Martin F."/>
            <person name="Silar P."/>
            <person name="Natvig D."/>
            <person name="Lalanne C."/>
            <person name="Gautier V."/>
            <person name="Ament-Velasquez S.L."/>
            <person name="Kruys A."/>
            <person name="Hutchinson M.I."/>
            <person name="Powell A.J."/>
            <person name="Barry K."/>
            <person name="Miller A.N."/>
            <person name="Grigoriev I.V."/>
            <person name="Debuchy R."/>
            <person name="Gladieux P."/>
            <person name="Thoren M.H."/>
            <person name="Johannesson H."/>
        </authorList>
    </citation>
    <scope>NUCLEOTIDE SEQUENCE</scope>
    <source>
        <strain evidence="1">CBS 990.96</strain>
    </source>
</reference>
<organism evidence="1 2">
    <name type="scientific">Podospora fimiseda</name>
    <dbReference type="NCBI Taxonomy" id="252190"/>
    <lineage>
        <taxon>Eukaryota</taxon>
        <taxon>Fungi</taxon>
        <taxon>Dikarya</taxon>
        <taxon>Ascomycota</taxon>
        <taxon>Pezizomycotina</taxon>
        <taxon>Sordariomycetes</taxon>
        <taxon>Sordariomycetidae</taxon>
        <taxon>Sordariales</taxon>
        <taxon>Podosporaceae</taxon>
        <taxon>Podospora</taxon>
    </lineage>
</organism>
<dbReference type="AlphaFoldDB" id="A0AAN7BSG7"/>
<reference evidence="1" key="1">
    <citation type="journal article" date="2023" name="Mol. Phylogenet. Evol.">
        <title>Genome-scale phylogeny and comparative genomics of the fungal order Sordariales.</title>
        <authorList>
            <person name="Hensen N."/>
            <person name="Bonometti L."/>
            <person name="Westerberg I."/>
            <person name="Brannstrom I.O."/>
            <person name="Guillou S."/>
            <person name="Cros-Aarteil S."/>
            <person name="Calhoun S."/>
            <person name="Haridas S."/>
            <person name="Kuo A."/>
            <person name="Mondo S."/>
            <person name="Pangilinan J."/>
            <person name="Riley R."/>
            <person name="LaButti K."/>
            <person name="Andreopoulos B."/>
            <person name="Lipzen A."/>
            <person name="Chen C."/>
            <person name="Yan M."/>
            <person name="Daum C."/>
            <person name="Ng V."/>
            <person name="Clum A."/>
            <person name="Steindorff A."/>
            <person name="Ohm R.A."/>
            <person name="Martin F."/>
            <person name="Silar P."/>
            <person name="Natvig D.O."/>
            <person name="Lalanne C."/>
            <person name="Gautier V."/>
            <person name="Ament-Velasquez S.L."/>
            <person name="Kruys A."/>
            <person name="Hutchinson M.I."/>
            <person name="Powell A.J."/>
            <person name="Barry K."/>
            <person name="Miller A.N."/>
            <person name="Grigoriev I.V."/>
            <person name="Debuchy R."/>
            <person name="Gladieux P."/>
            <person name="Hiltunen Thoren M."/>
            <person name="Johannesson H."/>
        </authorList>
    </citation>
    <scope>NUCLEOTIDE SEQUENCE</scope>
    <source>
        <strain evidence="1">CBS 990.96</strain>
    </source>
</reference>
<protein>
    <submittedName>
        <fullName evidence="1">Uncharacterized protein</fullName>
    </submittedName>
</protein>
<dbReference type="EMBL" id="MU865314">
    <property type="protein sequence ID" value="KAK4228861.1"/>
    <property type="molecule type" value="Genomic_DNA"/>
</dbReference>
<sequence length="81" mass="9256">MCKGCLIAMLCPKGWRDGWACPHNKISADGRPYFKPYFLISPNTDYECCGLHQGSCEECLDLYQPGNITYRIMEHVECDDC</sequence>
<evidence type="ECO:0000313" key="2">
    <source>
        <dbReference type="Proteomes" id="UP001301958"/>
    </source>
</evidence>
<feature type="non-terminal residue" evidence="1">
    <location>
        <position position="81"/>
    </location>
</feature>
<dbReference type="Proteomes" id="UP001301958">
    <property type="component" value="Unassembled WGS sequence"/>
</dbReference>
<keyword evidence="2" id="KW-1185">Reference proteome</keyword>
<proteinExistence type="predicted"/>
<name>A0AAN7BSG7_9PEZI</name>
<accession>A0AAN7BSG7</accession>
<gene>
    <name evidence="1" type="ORF">QBC38DRAFT_343088</name>
</gene>